<accession>A0A401X899</accession>
<comment type="caution">
    <text evidence="1">The sequence shown here is derived from an EMBL/GenBank/DDBJ whole genome shotgun (WGS) entry which is preliminary data.</text>
</comment>
<dbReference type="EMBL" id="BDEV01000133">
    <property type="protein sequence ID" value="GCD63918.1"/>
    <property type="molecule type" value="Genomic_DNA"/>
</dbReference>
<name>A0A401X899_ACEPA</name>
<proteinExistence type="predicted"/>
<evidence type="ECO:0000313" key="2">
    <source>
        <dbReference type="Proteomes" id="UP000287385"/>
    </source>
</evidence>
<evidence type="ECO:0008006" key="3">
    <source>
        <dbReference type="Google" id="ProtNLM"/>
    </source>
</evidence>
<protein>
    <recommendedName>
        <fullName evidence="3">Burkholderia phage Bcep781 gp06</fullName>
    </recommendedName>
</protein>
<dbReference type="Proteomes" id="UP000287385">
    <property type="component" value="Unassembled WGS sequence"/>
</dbReference>
<organism evidence="1 2">
    <name type="scientific">Acetobacter pasteurianus NBRC 3278</name>
    <dbReference type="NCBI Taxonomy" id="1226660"/>
    <lineage>
        <taxon>Bacteria</taxon>
        <taxon>Pseudomonadati</taxon>
        <taxon>Pseudomonadota</taxon>
        <taxon>Alphaproteobacteria</taxon>
        <taxon>Acetobacterales</taxon>
        <taxon>Acetobacteraceae</taxon>
        <taxon>Acetobacter</taxon>
    </lineage>
</organism>
<reference evidence="1 2" key="1">
    <citation type="submission" date="2016-06" db="EMBL/GenBank/DDBJ databases">
        <title>Acetobacter pasteurianus NBRC 3278 whole genome sequencing project.</title>
        <authorList>
            <person name="Matsutani M."/>
            <person name="Shiwa Y."/>
            <person name="Okamoto-Kainuma A."/>
            <person name="Ishikawa M."/>
            <person name="Koizumi Y."/>
            <person name="Yoshikawa H."/>
            <person name="Yakushi T."/>
            <person name="Matsushita K."/>
        </authorList>
    </citation>
    <scope>NUCLEOTIDE SEQUENCE [LARGE SCALE GENOMIC DNA]</scope>
    <source>
        <strain evidence="1 2">NBRC 3278</strain>
    </source>
</reference>
<sequence>MNLFGPVTGIISAVNPCIQATLRASNGSETLPSGRVAPEYTEALITIQVQAASSEDLQQVANLNQSTDVRSVYVYGHIKGIDRAHQFGGDILVFDDSEWLVVGQPEQWGSGEWCRLIVARQIPSQQACPKTM</sequence>
<gene>
    <name evidence="1" type="ORF">NBRC3278_3011</name>
</gene>
<dbReference type="RefSeq" id="WP_088364723.1">
    <property type="nucleotide sequence ID" value="NZ_BDEV01000133.1"/>
</dbReference>
<keyword evidence="2" id="KW-1185">Reference proteome</keyword>
<evidence type="ECO:0000313" key="1">
    <source>
        <dbReference type="EMBL" id="GCD63918.1"/>
    </source>
</evidence>
<dbReference type="AlphaFoldDB" id="A0A401X899"/>